<reference evidence="2 3" key="1">
    <citation type="submission" date="2022-01" db="EMBL/GenBank/DDBJ databases">
        <title>Whole genome-based taxonomy of the Shewanellaceae.</title>
        <authorList>
            <person name="Martin-Rodriguez A.J."/>
        </authorList>
    </citation>
    <scope>NUCLEOTIDE SEQUENCE [LARGE SCALE GENOMIC DNA]</scope>
    <source>
        <strain evidence="2 3">DSM 17177</strain>
    </source>
</reference>
<keyword evidence="1" id="KW-0472">Membrane</keyword>
<comment type="caution">
    <text evidence="2">The sequence shown here is derived from an EMBL/GenBank/DDBJ whole genome shotgun (WGS) entry which is preliminary data.</text>
</comment>
<dbReference type="EMBL" id="JAKIKS010000107">
    <property type="protein sequence ID" value="MCL1126794.1"/>
    <property type="molecule type" value="Genomic_DNA"/>
</dbReference>
<dbReference type="Proteomes" id="UP001203423">
    <property type="component" value="Unassembled WGS sequence"/>
</dbReference>
<keyword evidence="3" id="KW-1185">Reference proteome</keyword>
<feature type="transmembrane region" description="Helical" evidence="1">
    <location>
        <begin position="95"/>
        <end position="113"/>
    </location>
</feature>
<dbReference type="RefSeq" id="WP_248942206.1">
    <property type="nucleotide sequence ID" value="NZ_JAKIKS010000107.1"/>
</dbReference>
<evidence type="ECO:0008006" key="4">
    <source>
        <dbReference type="Google" id="ProtNLM"/>
    </source>
</evidence>
<proteinExistence type="predicted"/>
<keyword evidence="1" id="KW-1133">Transmembrane helix</keyword>
<gene>
    <name evidence="2" type="ORF">L2764_20480</name>
</gene>
<evidence type="ECO:0000313" key="3">
    <source>
        <dbReference type="Proteomes" id="UP001203423"/>
    </source>
</evidence>
<organism evidence="2 3">
    <name type="scientific">Shewanella surugensis</name>
    <dbReference type="NCBI Taxonomy" id="212020"/>
    <lineage>
        <taxon>Bacteria</taxon>
        <taxon>Pseudomonadati</taxon>
        <taxon>Pseudomonadota</taxon>
        <taxon>Gammaproteobacteria</taxon>
        <taxon>Alteromonadales</taxon>
        <taxon>Shewanellaceae</taxon>
        <taxon>Shewanella</taxon>
    </lineage>
</organism>
<name>A0ABT0LGK1_9GAMM</name>
<keyword evidence="1" id="KW-0812">Transmembrane</keyword>
<evidence type="ECO:0000313" key="2">
    <source>
        <dbReference type="EMBL" id="MCL1126794.1"/>
    </source>
</evidence>
<evidence type="ECO:0000256" key="1">
    <source>
        <dbReference type="SAM" id="Phobius"/>
    </source>
</evidence>
<accession>A0ABT0LGK1</accession>
<sequence>MVKFQYDVDQQLVEIKASNWCGLEQIFLDGKCVSRKINFSQHSEHSIQLKNGDLTNFRLFLDPTTKALVCHIYDKNQLIISLTQAQYEVIRCRRFIQEFILVSALLCAFLLYIN</sequence>
<protein>
    <recommendedName>
        <fullName evidence="4">Transmembrane protein</fullName>
    </recommendedName>
</protein>